<sequence length="103" mass="10743">MMDANALAEDARTANLAAEEIGNAQLALMDAFGLLRSITVGDSDGQMPVQDHADAVHELLAARRALRNLARIVNGHADNLEPLVVAGGRSAQAQEAKQDGVAS</sequence>
<protein>
    <submittedName>
        <fullName evidence="1">Uncharacterized protein</fullName>
    </submittedName>
</protein>
<evidence type="ECO:0000313" key="2">
    <source>
        <dbReference type="Proteomes" id="UP001139648"/>
    </source>
</evidence>
<evidence type="ECO:0000313" key="1">
    <source>
        <dbReference type="EMBL" id="MCP2364254.1"/>
    </source>
</evidence>
<reference evidence="1" key="1">
    <citation type="submission" date="2022-06" db="EMBL/GenBank/DDBJ databases">
        <title>Sequencing the genomes of 1000 actinobacteria strains.</title>
        <authorList>
            <person name="Klenk H.-P."/>
        </authorList>
    </citation>
    <scope>NUCLEOTIDE SEQUENCE</scope>
    <source>
        <strain evidence="1">DSM 46694</strain>
    </source>
</reference>
<gene>
    <name evidence="1" type="ORF">HD597_011274</name>
</gene>
<name>A0A9X2K952_9ACTN</name>
<dbReference type="RefSeq" id="WP_253756536.1">
    <property type="nucleotide sequence ID" value="NZ_BAABKA010000012.1"/>
</dbReference>
<proteinExistence type="predicted"/>
<keyword evidence="2" id="KW-1185">Reference proteome</keyword>
<dbReference type="Proteomes" id="UP001139648">
    <property type="component" value="Unassembled WGS sequence"/>
</dbReference>
<dbReference type="AlphaFoldDB" id="A0A9X2K952"/>
<comment type="caution">
    <text evidence="1">The sequence shown here is derived from an EMBL/GenBank/DDBJ whole genome shotgun (WGS) entry which is preliminary data.</text>
</comment>
<dbReference type="EMBL" id="JAMZEB010000002">
    <property type="protein sequence ID" value="MCP2364254.1"/>
    <property type="molecule type" value="Genomic_DNA"/>
</dbReference>
<accession>A0A9X2K952</accession>
<organism evidence="1 2">
    <name type="scientific">Nonomuraea thailandensis</name>
    <dbReference type="NCBI Taxonomy" id="1188745"/>
    <lineage>
        <taxon>Bacteria</taxon>
        <taxon>Bacillati</taxon>
        <taxon>Actinomycetota</taxon>
        <taxon>Actinomycetes</taxon>
        <taxon>Streptosporangiales</taxon>
        <taxon>Streptosporangiaceae</taxon>
        <taxon>Nonomuraea</taxon>
    </lineage>
</organism>